<protein>
    <submittedName>
        <fullName evidence="1">Uncharacterized protein</fullName>
    </submittedName>
</protein>
<dbReference type="EMBL" id="QKZL01000047">
    <property type="protein sequence ID" value="PZX10350.1"/>
    <property type="molecule type" value="Genomic_DNA"/>
</dbReference>
<proteinExistence type="predicted"/>
<evidence type="ECO:0000313" key="2">
    <source>
        <dbReference type="Proteomes" id="UP000248916"/>
    </source>
</evidence>
<sequence>MTTTITACIRASTSSRRGNTSTGQRRTKLETDLTFERGQSANRSGGTFDHYLNEALIDSRSHVFATDLQRLVLGGEIGGLGESEMEIGAALIYNRALSDAETYLQTTYVNDEFAFV</sequence>
<gene>
    <name evidence="1" type="ORF">LX81_04231</name>
</gene>
<comment type="caution">
    <text evidence="1">The sequence shown here is derived from an EMBL/GenBank/DDBJ whole genome shotgun (WGS) entry which is preliminary data.</text>
</comment>
<accession>A0A2W7MQX5</accession>
<dbReference type="Proteomes" id="UP000248916">
    <property type="component" value="Unassembled WGS sequence"/>
</dbReference>
<dbReference type="AlphaFoldDB" id="A0A2W7MQX5"/>
<reference evidence="1 2" key="1">
    <citation type="submission" date="2018-06" db="EMBL/GenBank/DDBJ databases">
        <title>Genomic Encyclopedia of Archaeal and Bacterial Type Strains, Phase II (KMG-II): from individual species to whole genera.</title>
        <authorList>
            <person name="Goeker M."/>
        </authorList>
    </citation>
    <scope>NUCLEOTIDE SEQUENCE [LARGE SCALE GENOMIC DNA]</scope>
    <source>
        <strain evidence="1 2">DSM 22009</strain>
    </source>
</reference>
<evidence type="ECO:0000313" key="1">
    <source>
        <dbReference type="EMBL" id="PZX10350.1"/>
    </source>
</evidence>
<organism evidence="1 2">
    <name type="scientific">Palleronia aestuarii</name>
    <dbReference type="NCBI Taxonomy" id="568105"/>
    <lineage>
        <taxon>Bacteria</taxon>
        <taxon>Pseudomonadati</taxon>
        <taxon>Pseudomonadota</taxon>
        <taxon>Alphaproteobacteria</taxon>
        <taxon>Rhodobacterales</taxon>
        <taxon>Roseobacteraceae</taxon>
        <taxon>Palleronia</taxon>
    </lineage>
</organism>
<name>A0A2W7MQX5_9RHOB</name>
<keyword evidence="2" id="KW-1185">Reference proteome</keyword>